<feature type="transmembrane region" description="Helical" evidence="1">
    <location>
        <begin position="159"/>
        <end position="177"/>
    </location>
</feature>
<gene>
    <name evidence="2" type="ORF">GCM10009824_06790</name>
</gene>
<sequence length="247" mass="26483">MTTVTGHDAALQTFDRTTSRWGRLTMIVGLIFSLAGPVYLVFFSGLEVDQTKILTAFLAIAGTFAVIWIVEPLTYYPILGQASMYQAFMIGNISNKLLPSALIAQSAVNAKPGTRRGELAAVMAISGAAMVHLFSLLIFVGFMGTWLVSVIPQNVTQVVQTYILASVLGAVVVQAIVSLKQLRATIIAIVVSAAVVFLLVPAIPSLAFFSTAIAVITTAVLAWFLREKSARLVKDPEGTEPAEPRNR</sequence>
<keyword evidence="1" id="KW-1133">Transmembrane helix</keyword>
<name>A0ABN2XH28_9MICC</name>
<evidence type="ECO:0000256" key="1">
    <source>
        <dbReference type="SAM" id="Phobius"/>
    </source>
</evidence>
<organism evidence="2 3">
    <name type="scientific">Kocuria atrinae</name>
    <dbReference type="NCBI Taxonomy" id="592377"/>
    <lineage>
        <taxon>Bacteria</taxon>
        <taxon>Bacillati</taxon>
        <taxon>Actinomycetota</taxon>
        <taxon>Actinomycetes</taxon>
        <taxon>Micrococcales</taxon>
        <taxon>Micrococcaceae</taxon>
        <taxon>Kocuria</taxon>
    </lineage>
</organism>
<accession>A0ABN2XH28</accession>
<proteinExistence type="predicted"/>
<dbReference type="Proteomes" id="UP001500166">
    <property type="component" value="Unassembled WGS sequence"/>
</dbReference>
<feature type="transmembrane region" description="Helical" evidence="1">
    <location>
        <begin position="24"/>
        <end position="46"/>
    </location>
</feature>
<keyword evidence="1" id="KW-0472">Membrane</keyword>
<dbReference type="EMBL" id="BAAAQA010000004">
    <property type="protein sequence ID" value="GAA2111467.1"/>
    <property type="molecule type" value="Genomic_DNA"/>
</dbReference>
<evidence type="ECO:0008006" key="4">
    <source>
        <dbReference type="Google" id="ProtNLM"/>
    </source>
</evidence>
<evidence type="ECO:0000313" key="2">
    <source>
        <dbReference type="EMBL" id="GAA2111467.1"/>
    </source>
</evidence>
<keyword evidence="1" id="KW-0812">Transmembrane</keyword>
<feature type="transmembrane region" description="Helical" evidence="1">
    <location>
        <begin position="206"/>
        <end position="225"/>
    </location>
</feature>
<evidence type="ECO:0000313" key="3">
    <source>
        <dbReference type="Proteomes" id="UP001500166"/>
    </source>
</evidence>
<reference evidence="2 3" key="1">
    <citation type="journal article" date="2019" name="Int. J. Syst. Evol. Microbiol.">
        <title>The Global Catalogue of Microorganisms (GCM) 10K type strain sequencing project: providing services to taxonomists for standard genome sequencing and annotation.</title>
        <authorList>
            <consortium name="The Broad Institute Genomics Platform"/>
            <consortium name="The Broad Institute Genome Sequencing Center for Infectious Disease"/>
            <person name="Wu L."/>
            <person name="Ma J."/>
        </authorList>
    </citation>
    <scope>NUCLEOTIDE SEQUENCE [LARGE SCALE GENOMIC DNA]</scope>
    <source>
        <strain evidence="2 3">JCM 15914</strain>
    </source>
</reference>
<comment type="caution">
    <text evidence="2">The sequence shown here is derived from an EMBL/GenBank/DDBJ whole genome shotgun (WGS) entry which is preliminary data.</text>
</comment>
<protein>
    <recommendedName>
        <fullName evidence="4">Integral membrane protein</fullName>
    </recommendedName>
</protein>
<feature type="transmembrane region" description="Helical" evidence="1">
    <location>
        <begin position="53"/>
        <end position="70"/>
    </location>
</feature>
<keyword evidence="3" id="KW-1185">Reference proteome</keyword>
<dbReference type="RefSeq" id="WP_344223623.1">
    <property type="nucleotide sequence ID" value="NZ_BAAAQA010000004.1"/>
</dbReference>
<feature type="transmembrane region" description="Helical" evidence="1">
    <location>
        <begin position="119"/>
        <end position="147"/>
    </location>
</feature>
<feature type="transmembrane region" description="Helical" evidence="1">
    <location>
        <begin position="184"/>
        <end position="200"/>
    </location>
</feature>